<reference evidence="15 16" key="1">
    <citation type="journal article" date="2013" name="BMC Genomics">
        <title>Reconstruction of the lipid metabolism for the microalga Monoraphidium neglectum from its genome sequence reveals characteristics suitable for biofuel production.</title>
        <authorList>
            <person name="Bogen C."/>
            <person name="Al-Dilaimi A."/>
            <person name="Albersmeier A."/>
            <person name="Wichmann J."/>
            <person name="Grundmann M."/>
            <person name="Rupp O."/>
            <person name="Lauersen K.J."/>
            <person name="Blifernez-Klassen O."/>
            <person name="Kalinowski J."/>
            <person name="Goesmann A."/>
            <person name="Mussgnug J.H."/>
            <person name="Kruse O."/>
        </authorList>
    </citation>
    <scope>NUCLEOTIDE SEQUENCE [LARGE SCALE GENOMIC DNA]</scope>
    <source>
        <strain evidence="15 16">SAG 48.87</strain>
    </source>
</reference>
<dbReference type="Proteomes" id="UP000054498">
    <property type="component" value="Unassembled WGS sequence"/>
</dbReference>
<dbReference type="PANTHER" id="PTHR45703">
    <property type="entry name" value="DYNEIN HEAVY CHAIN"/>
    <property type="match status" value="1"/>
</dbReference>
<keyword evidence="16" id="KW-1185">Reference proteome</keyword>
<feature type="compositionally biased region" description="Low complexity" evidence="13">
    <location>
        <begin position="175"/>
        <end position="186"/>
    </location>
</feature>
<evidence type="ECO:0000259" key="14">
    <source>
        <dbReference type="Pfam" id="PF08393"/>
    </source>
</evidence>
<dbReference type="PANTHER" id="PTHR45703:SF35">
    <property type="entry name" value="DYNEIN HEAVY CHAIN"/>
    <property type="match status" value="1"/>
</dbReference>
<evidence type="ECO:0000256" key="4">
    <source>
        <dbReference type="ARBA" id="ARBA00022701"/>
    </source>
</evidence>
<comment type="similarity">
    <text evidence="2">Belongs to the dynein heavy chain family.</text>
</comment>
<evidence type="ECO:0000256" key="3">
    <source>
        <dbReference type="ARBA" id="ARBA00022490"/>
    </source>
</evidence>
<dbReference type="Pfam" id="PF08393">
    <property type="entry name" value="DHC_N2"/>
    <property type="match status" value="1"/>
</dbReference>
<accession>A0A0D2JXL6</accession>
<dbReference type="Gene3D" id="1.10.287.2620">
    <property type="match status" value="1"/>
</dbReference>
<evidence type="ECO:0000256" key="8">
    <source>
        <dbReference type="ARBA" id="ARBA00023054"/>
    </source>
</evidence>
<keyword evidence="10" id="KW-0505">Motor protein</keyword>
<feature type="region of interest" description="Disordered" evidence="13">
    <location>
        <begin position="101"/>
        <end position="122"/>
    </location>
</feature>
<feature type="domain" description="Dynein heavy chain linker" evidence="14">
    <location>
        <begin position="873"/>
        <end position="1186"/>
    </location>
</feature>
<evidence type="ECO:0000256" key="2">
    <source>
        <dbReference type="ARBA" id="ARBA00008887"/>
    </source>
</evidence>
<dbReference type="GO" id="GO:0005524">
    <property type="term" value="F:ATP binding"/>
    <property type="evidence" value="ECO:0007669"/>
    <property type="project" value="UniProtKB-KW"/>
</dbReference>
<keyword evidence="7" id="KW-0243">Dynein</keyword>
<dbReference type="KEGG" id="mng:MNEG_4577"/>
<evidence type="ECO:0000256" key="12">
    <source>
        <dbReference type="ARBA" id="ARBA00023273"/>
    </source>
</evidence>
<evidence type="ECO:0000256" key="11">
    <source>
        <dbReference type="ARBA" id="ARBA00023212"/>
    </source>
</evidence>
<keyword evidence="9" id="KW-0969">Cilium</keyword>
<dbReference type="GO" id="GO:0005930">
    <property type="term" value="C:axoneme"/>
    <property type="evidence" value="ECO:0007669"/>
    <property type="project" value="UniProtKB-SubCell"/>
</dbReference>
<dbReference type="RefSeq" id="XP_013902402.1">
    <property type="nucleotide sequence ID" value="XM_014046948.1"/>
</dbReference>
<dbReference type="GO" id="GO:0007018">
    <property type="term" value="P:microtubule-based movement"/>
    <property type="evidence" value="ECO:0007669"/>
    <property type="project" value="InterPro"/>
</dbReference>
<dbReference type="GeneID" id="25737454"/>
<dbReference type="GO" id="GO:0030286">
    <property type="term" value="C:dynein complex"/>
    <property type="evidence" value="ECO:0007669"/>
    <property type="project" value="UniProtKB-KW"/>
</dbReference>
<evidence type="ECO:0000256" key="7">
    <source>
        <dbReference type="ARBA" id="ARBA00023017"/>
    </source>
</evidence>
<name>A0A0D2JXL6_9CHLO</name>
<dbReference type="STRING" id="145388.A0A0D2JXL6"/>
<gene>
    <name evidence="15" type="ORF">MNEG_4577</name>
</gene>
<dbReference type="FunFam" id="1.20.140.100:FF:000001">
    <property type="entry name" value="dynein heavy chain 17, axonemal"/>
    <property type="match status" value="1"/>
</dbReference>
<keyword evidence="11" id="KW-0206">Cytoskeleton</keyword>
<keyword evidence="12" id="KW-0966">Cell projection</keyword>
<dbReference type="EMBL" id="KK100861">
    <property type="protein sequence ID" value="KIZ03383.1"/>
    <property type="molecule type" value="Genomic_DNA"/>
</dbReference>
<evidence type="ECO:0000256" key="1">
    <source>
        <dbReference type="ARBA" id="ARBA00004430"/>
    </source>
</evidence>
<evidence type="ECO:0000313" key="16">
    <source>
        <dbReference type="Proteomes" id="UP000054498"/>
    </source>
</evidence>
<evidence type="ECO:0000256" key="9">
    <source>
        <dbReference type="ARBA" id="ARBA00023069"/>
    </source>
</evidence>
<evidence type="ECO:0000313" key="15">
    <source>
        <dbReference type="EMBL" id="KIZ03383.1"/>
    </source>
</evidence>
<dbReference type="AlphaFoldDB" id="A0A0D2JXL6"/>
<feature type="region of interest" description="Disordered" evidence="13">
    <location>
        <begin position="1"/>
        <end position="23"/>
    </location>
</feature>
<protein>
    <submittedName>
        <fullName evidence="15">Dynein heavy chain 3, axonemal</fullName>
    </submittedName>
</protein>
<dbReference type="GO" id="GO:0051959">
    <property type="term" value="F:dynein light intermediate chain binding"/>
    <property type="evidence" value="ECO:0007669"/>
    <property type="project" value="InterPro"/>
</dbReference>
<evidence type="ECO:0000256" key="6">
    <source>
        <dbReference type="ARBA" id="ARBA00022840"/>
    </source>
</evidence>
<dbReference type="OrthoDB" id="538850at2759"/>
<dbReference type="InterPro" id="IPR013602">
    <property type="entry name" value="Dynein_heavy_linker"/>
</dbReference>
<evidence type="ECO:0000256" key="13">
    <source>
        <dbReference type="SAM" id="MobiDB-lite"/>
    </source>
</evidence>
<evidence type="ECO:0000256" key="10">
    <source>
        <dbReference type="ARBA" id="ARBA00023175"/>
    </source>
</evidence>
<keyword evidence="4" id="KW-0493">Microtubule</keyword>
<dbReference type="InterPro" id="IPR026983">
    <property type="entry name" value="DHC"/>
</dbReference>
<keyword evidence="8" id="KW-0175">Coiled coil</keyword>
<dbReference type="InterPro" id="IPR042222">
    <property type="entry name" value="Dynein_2_N"/>
</dbReference>
<feature type="region of interest" description="Disordered" evidence="13">
    <location>
        <begin position="158"/>
        <end position="206"/>
    </location>
</feature>
<keyword evidence="3" id="KW-0963">Cytoplasm</keyword>
<proteinExistence type="inferred from homology"/>
<sequence length="1190" mass="128833">MPPVGSDGQHQGGRATPPAPESPLWLPALAQAAGGAGRLTDAAAAGALPRAKDLRAAAASQISDPRQLFDAKTLTQQQLPLQPGRVAPSGWHSGAAPALARAVHPPPPRLPAIEPRRTDTTVARERTEALTQLRAGGGGSLGGTSAEMAAAPGTSFEGEAARHHMQDPRQQHAGTDATTHASSAKSAARRGSGRAGSPAADADHVTGVDTGAGAVAFFGRHGQEGPVKFFYCSRAPEGARFRPYDLVVVPREEVRDEYFTISATGVVRIKKGAQADFTPLAEWVREAALFDAVASVGFFKHYLTGRTFRAWAKVVRRKHFRRVRAAIAARLLVSKENFQPALREIQGHVADLRSVSFCAANASHLHTLQEYVELQQQARDARAKPAVEAVVERVQKVLERVCREVQAQAALYQESVRDEAELADTTGVELGQGRSGAGRARPMVVVKKEKMERAANYARVMEELSLLGNFVRLADYLLVGGVTGRALAAAEDTLALLLAGREAGAATNKGVFTTVVSFVPGGGTVFAPDAPAVMDEINGNTIEGALALAQAAPRVLFMRAFAYLFDARPSGLNPLTMLRASPEFIAARQRINEAVAGDFMAARDAARVLEDYRKVWEFGRAWDGDAYAAQPRGLAEIRRDLVVQRSWKGLLERMKTSLVVGCLQVDAKPLKAELIPVTQAAQERIKLVLLSLAREATLAALDDLTARVAQLASRPATLDGYMGYLAMHLQQIEDRRQLVATCGQIDDMYDSLAAHEQKVPTAEQVKHDDLTEALASFQQQLAEGKEWLADAKPDQIAALQAAVADANRQLEDMAASLHSGTYIDAEADPEEVVADLEGMLQRLGGLGEALGTYNQYLSLVDQPPDEGGALMMAEKEANTRYQLWLSLRDFMASSASWTEEAVLDDDGGLLLEIEAIRAEVEEYASKAYKASKAHKDDPVGVRLKEVVDDFKEIMPLVEELANPALKMRHWEEIFALIGAEIEGNENGTGYAPFSIRHLLQFDLLDNLEKLQAIGSQASKELSLEKALAKMKADWQDLEFRVVGYRDTGTYVIGGTDDVQALLDDHIVKAQTMRSSPFLKPLEAEAVAWEKLLLQTQDLLDNWLSCQSTWQYLEPIFSSPDILAQMPEEGDKFQQPQPAAPLQVDATWRGLMDAAHGSPGVLGLAADAERLAALEEANALLEQIQKASALP</sequence>
<dbReference type="Gene3D" id="1.20.140.100">
    <property type="entry name" value="Dynein heavy chain, N-terminal domain 2"/>
    <property type="match status" value="1"/>
</dbReference>
<keyword evidence="5" id="KW-0547">Nucleotide-binding</keyword>
<organism evidence="15 16">
    <name type="scientific">Monoraphidium neglectum</name>
    <dbReference type="NCBI Taxonomy" id="145388"/>
    <lineage>
        <taxon>Eukaryota</taxon>
        <taxon>Viridiplantae</taxon>
        <taxon>Chlorophyta</taxon>
        <taxon>core chlorophytes</taxon>
        <taxon>Chlorophyceae</taxon>
        <taxon>CS clade</taxon>
        <taxon>Sphaeropleales</taxon>
        <taxon>Selenastraceae</taxon>
        <taxon>Monoraphidium</taxon>
    </lineage>
</organism>
<comment type="subcellular location">
    <subcellularLocation>
        <location evidence="1">Cytoplasm</location>
        <location evidence="1">Cytoskeleton</location>
        <location evidence="1">Cilium axoneme</location>
    </subcellularLocation>
</comment>
<dbReference type="GO" id="GO:0005874">
    <property type="term" value="C:microtubule"/>
    <property type="evidence" value="ECO:0007669"/>
    <property type="project" value="UniProtKB-KW"/>
</dbReference>
<keyword evidence="6" id="KW-0067">ATP-binding</keyword>
<feature type="compositionally biased region" description="Basic and acidic residues" evidence="13">
    <location>
        <begin position="159"/>
        <end position="170"/>
    </location>
</feature>
<dbReference type="FunFam" id="1.10.287.2620:FF:000002">
    <property type="entry name" value="Dynein heavy chain 2, axonemal"/>
    <property type="match status" value="1"/>
</dbReference>
<evidence type="ECO:0000256" key="5">
    <source>
        <dbReference type="ARBA" id="ARBA00022741"/>
    </source>
</evidence>
<dbReference type="GO" id="GO:0045505">
    <property type="term" value="F:dynein intermediate chain binding"/>
    <property type="evidence" value="ECO:0007669"/>
    <property type="project" value="InterPro"/>
</dbReference>